<accession>A0AAV4VK91</accession>
<dbReference type="EMBL" id="BPLQ01013242">
    <property type="protein sequence ID" value="GIY70866.1"/>
    <property type="molecule type" value="Genomic_DNA"/>
</dbReference>
<sequence length="96" mass="10564">MHLSAILGHGILEGGWGGEGRWNDHDITCSADETDRVLTWDLGKGVVVGEGGWKWNNLDITCSADETDRVLRVLLLSRIANVMLESVVLFGFFFSS</sequence>
<name>A0AAV4VK91_9ARAC</name>
<proteinExistence type="predicted"/>
<dbReference type="AlphaFoldDB" id="A0AAV4VK91"/>
<dbReference type="Proteomes" id="UP001054837">
    <property type="component" value="Unassembled WGS sequence"/>
</dbReference>
<evidence type="ECO:0000313" key="1">
    <source>
        <dbReference type="EMBL" id="GIY70866.1"/>
    </source>
</evidence>
<organism evidence="1 2">
    <name type="scientific">Caerostris darwini</name>
    <dbReference type="NCBI Taxonomy" id="1538125"/>
    <lineage>
        <taxon>Eukaryota</taxon>
        <taxon>Metazoa</taxon>
        <taxon>Ecdysozoa</taxon>
        <taxon>Arthropoda</taxon>
        <taxon>Chelicerata</taxon>
        <taxon>Arachnida</taxon>
        <taxon>Araneae</taxon>
        <taxon>Araneomorphae</taxon>
        <taxon>Entelegynae</taxon>
        <taxon>Araneoidea</taxon>
        <taxon>Araneidae</taxon>
        <taxon>Caerostris</taxon>
    </lineage>
</organism>
<keyword evidence="2" id="KW-1185">Reference proteome</keyword>
<comment type="caution">
    <text evidence="1">The sequence shown here is derived from an EMBL/GenBank/DDBJ whole genome shotgun (WGS) entry which is preliminary data.</text>
</comment>
<evidence type="ECO:0000313" key="2">
    <source>
        <dbReference type="Proteomes" id="UP001054837"/>
    </source>
</evidence>
<gene>
    <name evidence="1" type="ORF">CDAR_248831</name>
</gene>
<reference evidence="1 2" key="1">
    <citation type="submission" date="2021-06" db="EMBL/GenBank/DDBJ databases">
        <title>Caerostris darwini draft genome.</title>
        <authorList>
            <person name="Kono N."/>
            <person name="Arakawa K."/>
        </authorList>
    </citation>
    <scope>NUCLEOTIDE SEQUENCE [LARGE SCALE GENOMIC DNA]</scope>
</reference>
<protein>
    <submittedName>
        <fullName evidence="1">Uncharacterized protein</fullName>
    </submittedName>
</protein>